<proteinExistence type="predicted"/>
<keyword evidence="1" id="KW-1133">Transmembrane helix</keyword>
<sequence>MKVALKITESILAWIVTLIVVLAFSRTVRFDAASEVIIDALMLLALPLVWGVSSLTFWHREETSFSYSQALAFPASVALGVIVSLLIGLLPGIDLSSIEYLLSIVAFVLIAEIYIEKRIAQGRQPAADPLSKTFYVGACTVMLGGLVGLFGALLYGRLRMEGLITGYPLADNISLFIFNDAYDWFLNNG</sequence>
<evidence type="ECO:0000313" key="3">
    <source>
        <dbReference type="Proteomes" id="UP000238385"/>
    </source>
</evidence>
<feature type="transmembrane region" description="Helical" evidence="1">
    <location>
        <begin position="6"/>
        <end position="24"/>
    </location>
</feature>
<comment type="caution">
    <text evidence="2">The sequence shown here is derived from an EMBL/GenBank/DDBJ whole genome shotgun (WGS) entry which is preliminary data.</text>
</comment>
<evidence type="ECO:0000313" key="2">
    <source>
        <dbReference type="EMBL" id="PSF08058.1"/>
    </source>
</evidence>
<organism evidence="2 3">
    <name type="scientific">Marinobacter halophilus</name>
    <dbReference type="NCBI Taxonomy" id="1323740"/>
    <lineage>
        <taxon>Bacteria</taxon>
        <taxon>Pseudomonadati</taxon>
        <taxon>Pseudomonadota</taxon>
        <taxon>Gammaproteobacteria</taxon>
        <taxon>Pseudomonadales</taxon>
        <taxon>Marinobacteraceae</taxon>
        <taxon>Marinobacter</taxon>
    </lineage>
</organism>
<evidence type="ECO:0000256" key="1">
    <source>
        <dbReference type="SAM" id="Phobius"/>
    </source>
</evidence>
<keyword evidence="3" id="KW-1185">Reference proteome</keyword>
<protein>
    <submittedName>
        <fullName evidence="2">Uncharacterized protein</fullName>
    </submittedName>
</protein>
<name>A0A2T1KDD5_9GAMM</name>
<reference evidence="2 3" key="1">
    <citation type="submission" date="2018-03" db="EMBL/GenBank/DDBJ databases">
        <title>Marinobacter brunus sp. nov., a marine bacterium of Gamma-proteobacteria isolated from the surface seawater of the South China Sea.</title>
        <authorList>
            <person name="Cheng H."/>
            <person name="Wu Y.-H."/>
            <person name="Xamxidin M."/>
            <person name="Xu X.-W."/>
        </authorList>
    </citation>
    <scope>NUCLEOTIDE SEQUENCE [LARGE SCALE GENOMIC DNA]</scope>
    <source>
        <strain evidence="2 3">JCM 30472</strain>
    </source>
</reference>
<accession>A0A2T1KDD5</accession>
<gene>
    <name evidence="2" type="ORF">C7H08_11735</name>
</gene>
<dbReference type="RefSeq" id="WP_106672017.1">
    <property type="nucleotide sequence ID" value="NZ_BMFE01000001.1"/>
</dbReference>
<feature type="transmembrane region" description="Helical" evidence="1">
    <location>
        <begin position="36"/>
        <end position="58"/>
    </location>
</feature>
<feature type="transmembrane region" description="Helical" evidence="1">
    <location>
        <begin position="97"/>
        <end position="115"/>
    </location>
</feature>
<keyword evidence="1" id="KW-0812">Transmembrane</keyword>
<dbReference type="AlphaFoldDB" id="A0A2T1KDD5"/>
<feature type="transmembrane region" description="Helical" evidence="1">
    <location>
        <begin position="135"/>
        <end position="155"/>
    </location>
</feature>
<keyword evidence="1" id="KW-0472">Membrane</keyword>
<dbReference type="Proteomes" id="UP000238385">
    <property type="component" value="Unassembled WGS sequence"/>
</dbReference>
<dbReference type="EMBL" id="PXNN01000013">
    <property type="protein sequence ID" value="PSF08058.1"/>
    <property type="molecule type" value="Genomic_DNA"/>
</dbReference>
<feature type="transmembrane region" description="Helical" evidence="1">
    <location>
        <begin position="70"/>
        <end position="90"/>
    </location>
</feature>